<dbReference type="RefSeq" id="WP_088812646.1">
    <property type="nucleotide sequence ID" value="NZ_FYEX01000001.1"/>
</dbReference>
<sequence>MINTIHQQLPKLLLLATAISLLSCSKSEIDSSDYFPLKPGKAWVYEVETEMKDPEIHPTITLSTDRKINFDGETTWVRRSADGVEYYIRRDDTGIYRVASRLDNQEQAQLDPARRYIFKNPIQVGTTWEALTVPYLVRHPNEFPYHLKNSHKAIMTYRIEALNQEVEVPYGKFTDCIHVQGTASIKIFTDPVNGFSDVPLVSNEYYCKGVGLVKFDREETVPGYAMTGGKLSYNLISVK</sequence>
<evidence type="ECO:0000313" key="1">
    <source>
        <dbReference type="EMBL" id="SNC62921.1"/>
    </source>
</evidence>
<name>A0A212TAR9_9BURK</name>
<keyword evidence="2" id="KW-1185">Reference proteome</keyword>
<dbReference type="Proteomes" id="UP000197215">
    <property type="component" value="Unassembled WGS sequence"/>
</dbReference>
<dbReference type="EMBL" id="FYEX01000001">
    <property type="protein sequence ID" value="SNC62921.1"/>
    <property type="molecule type" value="Genomic_DNA"/>
</dbReference>
<dbReference type="AlphaFoldDB" id="A0A212TAR9"/>
<reference evidence="2" key="1">
    <citation type="submission" date="2017-06" db="EMBL/GenBank/DDBJ databases">
        <authorList>
            <person name="Varghese N."/>
            <person name="Submissions S."/>
        </authorList>
    </citation>
    <scope>NUCLEOTIDE SEQUENCE [LARGE SCALE GENOMIC DNA]</scope>
    <source>
        <strain evidence="2">MWH-VicM1</strain>
    </source>
</reference>
<dbReference type="OrthoDB" id="9770643at2"/>
<organism evidence="1 2">
    <name type="scientific">Polynucleobacter victoriensis</name>
    <dbReference type="NCBI Taxonomy" id="2049319"/>
    <lineage>
        <taxon>Bacteria</taxon>
        <taxon>Pseudomonadati</taxon>
        <taxon>Pseudomonadota</taxon>
        <taxon>Betaproteobacteria</taxon>
        <taxon>Burkholderiales</taxon>
        <taxon>Burkholderiaceae</taxon>
        <taxon>Polynucleobacter</taxon>
    </lineage>
</organism>
<protein>
    <submittedName>
        <fullName evidence="1">Uncharacterized protein</fullName>
    </submittedName>
</protein>
<accession>A0A212TAR9</accession>
<proteinExistence type="predicted"/>
<evidence type="ECO:0000313" key="2">
    <source>
        <dbReference type="Proteomes" id="UP000197215"/>
    </source>
</evidence>
<dbReference type="Gene3D" id="2.40.360.20">
    <property type="match status" value="1"/>
</dbReference>
<gene>
    <name evidence="1" type="ORF">SAMN06295916_0775</name>
</gene>